<dbReference type="KEGG" id="tpla:ElP_61460"/>
<dbReference type="CDD" id="cd00130">
    <property type="entry name" value="PAS"/>
    <property type="match status" value="1"/>
</dbReference>
<feature type="domain" description="PAS" evidence="8">
    <location>
        <begin position="73"/>
        <end position="118"/>
    </location>
</feature>
<dbReference type="GO" id="GO:0016020">
    <property type="term" value="C:membrane"/>
    <property type="evidence" value="ECO:0007669"/>
    <property type="project" value="UniProtKB-SubCell"/>
</dbReference>
<evidence type="ECO:0000259" key="9">
    <source>
        <dbReference type="PROSITE" id="PS50113"/>
    </source>
</evidence>
<evidence type="ECO:0000256" key="4">
    <source>
        <dbReference type="ARBA" id="ARBA00022679"/>
    </source>
</evidence>
<feature type="domain" description="Histidine kinase" evidence="7">
    <location>
        <begin position="216"/>
        <end position="430"/>
    </location>
</feature>
<evidence type="ECO:0000256" key="6">
    <source>
        <dbReference type="ARBA" id="ARBA00023136"/>
    </source>
</evidence>
<dbReference type="Gene3D" id="1.10.287.130">
    <property type="match status" value="1"/>
</dbReference>
<dbReference type="PROSITE" id="PS50112">
    <property type="entry name" value="PAS"/>
    <property type="match status" value="1"/>
</dbReference>
<dbReference type="SMART" id="SM00387">
    <property type="entry name" value="HATPase_c"/>
    <property type="match status" value="1"/>
</dbReference>
<keyword evidence="11" id="KW-1185">Reference proteome</keyword>
<dbReference type="Proteomes" id="UP000317835">
    <property type="component" value="Chromosome"/>
</dbReference>
<dbReference type="Gene3D" id="3.30.450.20">
    <property type="entry name" value="PAS domain"/>
    <property type="match status" value="1"/>
</dbReference>
<dbReference type="GO" id="GO:0007234">
    <property type="term" value="P:osmosensory signaling via phosphorelay pathway"/>
    <property type="evidence" value="ECO:0007669"/>
    <property type="project" value="TreeGrafter"/>
</dbReference>
<dbReference type="InterPro" id="IPR050351">
    <property type="entry name" value="BphY/WalK/GraS-like"/>
</dbReference>
<dbReference type="PROSITE" id="PS50109">
    <property type="entry name" value="HIS_KIN"/>
    <property type="match status" value="1"/>
</dbReference>
<organism evidence="10 11">
    <name type="scientific">Tautonia plasticadhaerens</name>
    <dbReference type="NCBI Taxonomy" id="2527974"/>
    <lineage>
        <taxon>Bacteria</taxon>
        <taxon>Pseudomonadati</taxon>
        <taxon>Planctomycetota</taxon>
        <taxon>Planctomycetia</taxon>
        <taxon>Isosphaerales</taxon>
        <taxon>Isosphaeraceae</taxon>
        <taxon>Tautonia</taxon>
    </lineage>
</organism>
<dbReference type="InterPro" id="IPR004358">
    <property type="entry name" value="Sig_transdc_His_kin-like_C"/>
</dbReference>
<keyword evidence="5" id="KW-0418">Kinase</keyword>
<evidence type="ECO:0000313" key="10">
    <source>
        <dbReference type="EMBL" id="QDV38195.1"/>
    </source>
</evidence>
<dbReference type="PROSITE" id="PS50113">
    <property type="entry name" value="PAC"/>
    <property type="match status" value="1"/>
</dbReference>
<dbReference type="NCBIfam" id="TIGR00229">
    <property type="entry name" value="sensory_box"/>
    <property type="match status" value="1"/>
</dbReference>
<dbReference type="InterPro" id="IPR013656">
    <property type="entry name" value="PAS_4"/>
</dbReference>
<dbReference type="AlphaFoldDB" id="A0A518HBF0"/>
<sequence length="435" mass="47196">MLDRLHPDDSPAFREALGVAADRGELDVSFRLQRSAGDRWFRVRGASPGGDGPVLTLAGSILDIDELRRIQDRNAYHAAIVESADDAIIGLDRDAAIVAWNGGATRLFGREPAEVLGQPVSALAPWVRLDLMPDLIPRALRGESVSHQIVEHRREGGDRQEFALTLGPVRDAGGELVGASLIARDVTGRRAMERRLVAAGRDLRRRSDELEQFVYTVSHDLKSPLVTCTGYVGLLEEDLQAGDSEAAVDSARRVRNAVTRMSRLIDDLLELSRIGRAEGPPKRLDLPRLAAELAEMMGPRFEELRARLEVAPGLPEAVFADERDLSRALENLLENALKYACDGPGSVVTLGGRSEDGQTLLYVRDSGPGISPDYHQKIFGLFQRLDVSKPGTGVGLASVAKVASVLGGRAWVDSEPGRGATFWLSLPEPTAGDRE</sequence>
<dbReference type="InterPro" id="IPR003594">
    <property type="entry name" value="HATPase_dom"/>
</dbReference>
<dbReference type="SUPFAM" id="SSF55785">
    <property type="entry name" value="PYP-like sensor domain (PAS domain)"/>
    <property type="match status" value="1"/>
</dbReference>
<dbReference type="InterPro" id="IPR005467">
    <property type="entry name" value="His_kinase_dom"/>
</dbReference>
<keyword evidence="3" id="KW-0597">Phosphoprotein</keyword>
<dbReference type="SUPFAM" id="SSF55874">
    <property type="entry name" value="ATPase domain of HSP90 chaperone/DNA topoisomerase II/histidine kinase"/>
    <property type="match status" value="1"/>
</dbReference>
<dbReference type="CDD" id="cd00082">
    <property type="entry name" value="HisKA"/>
    <property type="match status" value="1"/>
</dbReference>
<dbReference type="GO" id="GO:0000155">
    <property type="term" value="F:phosphorelay sensor kinase activity"/>
    <property type="evidence" value="ECO:0007669"/>
    <property type="project" value="InterPro"/>
</dbReference>
<dbReference type="Gene3D" id="3.30.565.10">
    <property type="entry name" value="Histidine kinase-like ATPase, C-terminal domain"/>
    <property type="match status" value="1"/>
</dbReference>
<proteinExistence type="predicted"/>
<dbReference type="Pfam" id="PF00512">
    <property type="entry name" value="HisKA"/>
    <property type="match status" value="1"/>
</dbReference>
<evidence type="ECO:0000259" key="7">
    <source>
        <dbReference type="PROSITE" id="PS50109"/>
    </source>
</evidence>
<dbReference type="PANTHER" id="PTHR42878">
    <property type="entry name" value="TWO-COMPONENT HISTIDINE KINASE"/>
    <property type="match status" value="1"/>
</dbReference>
<reference evidence="10 11" key="1">
    <citation type="submission" date="2019-02" db="EMBL/GenBank/DDBJ databases">
        <title>Deep-cultivation of Planctomycetes and their phenomic and genomic characterization uncovers novel biology.</title>
        <authorList>
            <person name="Wiegand S."/>
            <person name="Jogler M."/>
            <person name="Boedeker C."/>
            <person name="Pinto D."/>
            <person name="Vollmers J."/>
            <person name="Rivas-Marin E."/>
            <person name="Kohn T."/>
            <person name="Peeters S.H."/>
            <person name="Heuer A."/>
            <person name="Rast P."/>
            <person name="Oberbeckmann S."/>
            <person name="Bunk B."/>
            <person name="Jeske O."/>
            <person name="Meyerdierks A."/>
            <person name="Storesund J.E."/>
            <person name="Kallscheuer N."/>
            <person name="Luecker S."/>
            <person name="Lage O.M."/>
            <person name="Pohl T."/>
            <person name="Merkel B.J."/>
            <person name="Hornburger P."/>
            <person name="Mueller R.-W."/>
            <person name="Bruemmer F."/>
            <person name="Labrenz M."/>
            <person name="Spormann A.M."/>
            <person name="Op den Camp H."/>
            <person name="Overmann J."/>
            <person name="Amann R."/>
            <person name="Jetten M.S.M."/>
            <person name="Mascher T."/>
            <person name="Medema M.H."/>
            <person name="Devos D.P."/>
            <person name="Kaster A.-K."/>
            <person name="Ovreas L."/>
            <person name="Rohde M."/>
            <person name="Galperin M.Y."/>
            <person name="Jogler C."/>
        </authorList>
    </citation>
    <scope>NUCLEOTIDE SEQUENCE [LARGE SCALE GENOMIC DNA]</scope>
    <source>
        <strain evidence="10 11">ElP</strain>
    </source>
</reference>
<accession>A0A518HBF0</accession>
<dbReference type="SUPFAM" id="SSF47384">
    <property type="entry name" value="Homodimeric domain of signal transducing histidine kinase"/>
    <property type="match status" value="1"/>
</dbReference>
<dbReference type="SMART" id="SM00091">
    <property type="entry name" value="PAS"/>
    <property type="match status" value="1"/>
</dbReference>
<dbReference type="Pfam" id="PF02518">
    <property type="entry name" value="HATPase_c"/>
    <property type="match status" value="1"/>
</dbReference>
<dbReference type="InterPro" id="IPR000014">
    <property type="entry name" value="PAS"/>
</dbReference>
<evidence type="ECO:0000256" key="5">
    <source>
        <dbReference type="ARBA" id="ARBA00022777"/>
    </source>
</evidence>
<dbReference type="InterPro" id="IPR036097">
    <property type="entry name" value="HisK_dim/P_sf"/>
</dbReference>
<dbReference type="EC" id="2.7.13.3" evidence="2"/>
<feature type="domain" description="PAC" evidence="9">
    <location>
        <begin position="143"/>
        <end position="198"/>
    </location>
</feature>
<evidence type="ECO:0000256" key="3">
    <source>
        <dbReference type="ARBA" id="ARBA00022553"/>
    </source>
</evidence>
<evidence type="ECO:0000313" key="11">
    <source>
        <dbReference type="Proteomes" id="UP000317835"/>
    </source>
</evidence>
<dbReference type="InterPro" id="IPR036890">
    <property type="entry name" value="HATPase_C_sf"/>
</dbReference>
<keyword evidence="4 10" id="KW-0808">Transferase</keyword>
<comment type="catalytic activity">
    <reaction evidence="1">
        <text>ATP + protein L-histidine = ADP + protein N-phospho-L-histidine.</text>
        <dbReference type="EC" id="2.7.13.3"/>
    </reaction>
</comment>
<evidence type="ECO:0000259" key="8">
    <source>
        <dbReference type="PROSITE" id="PS50112"/>
    </source>
</evidence>
<dbReference type="InterPro" id="IPR000700">
    <property type="entry name" value="PAS-assoc_C"/>
</dbReference>
<dbReference type="SMART" id="SM00388">
    <property type="entry name" value="HisKA"/>
    <property type="match status" value="1"/>
</dbReference>
<dbReference type="InterPro" id="IPR035965">
    <property type="entry name" value="PAS-like_dom_sf"/>
</dbReference>
<name>A0A518HBF0_9BACT</name>
<keyword evidence="6" id="KW-0472">Membrane</keyword>
<dbReference type="GO" id="GO:0000156">
    <property type="term" value="F:phosphorelay response regulator activity"/>
    <property type="evidence" value="ECO:0007669"/>
    <property type="project" value="TreeGrafter"/>
</dbReference>
<protein>
    <recommendedName>
        <fullName evidence="2">histidine kinase</fullName>
        <ecNumber evidence="2">2.7.13.3</ecNumber>
    </recommendedName>
</protein>
<dbReference type="EMBL" id="CP036426">
    <property type="protein sequence ID" value="QDV38195.1"/>
    <property type="molecule type" value="Genomic_DNA"/>
</dbReference>
<dbReference type="Pfam" id="PF08448">
    <property type="entry name" value="PAS_4"/>
    <property type="match status" value="1"/>
</dbReference>
<gene>
    <name evidence="10" type="primary">cph1_2</name>
    <name evidence="10" type="ORF">ElP_61460</name>
</gene>
<dbReference type="PRINTS" id="PR00344">
    <property type="entry name" value="BCTRLSENSOR"/>
</dbReference>
<dbReference type="InterPro" id="IPR003661">
    <property type="entry name" value="HisK_dim/P_dom"/>
</dbReference>
<dbReference type="GO" id="GO:0030295">
    <property type="term" value="F:protein kinase activator activity"/>
    <property type="evidence" value="ECO:0007669"/>
    <property type="project" value="TreeGrafter"/>
</dbReference>
<evidence type="ECO:0000256" key="1">
    <source>
        <dbReference type="ARBA" id="ARBA00000085"/>
    </source>
</evidence>
<dbReference type="PANTHER" id="PTHR42878:SF15">
    <property type="entry name" value="BACTERIOPHYTOCHROME"/>
    <property type="match status" value="1"/>
</dbReference>
<evidence type="ECO:0000256" key="2">
    <source>
        <dbReference type="ARBA" id="ARBA00012438"/>
    </source>
</evidence>